<dbReference type="Proteomes" id="UP000228934">
    <property type="component" value="Unassembled WGS sequence"/>
</dbReference>
<accession>A0A2G9RWX8</accession>
<evidence type="ECO:0000313" key="2">
    <source>
        <dbReference type="EMBL" id="PIO32446.1"/>
    </source>
</evidence>
<dbReference type="EMBL" id="KV932746">
    <property type="protein sequence ID" value="PIO32446.1"/>
    <property type="molecule type" value="Genomic_DNA"/>
</dbReference>
<evidence type="ECO:0000256" key="1">
    <source>
        <dbReference type="SAM" id="Phobius"/>
    </source>
</evidence>
<name>A0A2G9RWX8_AQUCT</name>
<dbReference type="AlphaFoldDB" id="A0A2G9RWX8"/>
<reference evidence="3" key="1">
    <citation type="journal article" date="2017" name="Nat. Commun.">
        <title>The North American bullfrog draft genome provides insight into hormonal regulation of long noncoding RNA.</title>
        <authorList>
            <person name="Hammond S.A."/>
            <person name="Warren R.L."/>
            <person name="Vandervalk B.P."/>
            <person name="Kucuk E."/>
            <person name="Khan H."/>
            <person name="Gibb E.A."/>
            <person name="Pandoh P."/>
            <person name="Kirk H."/>
            <person name="Zhao Y."/>
            <person name="Jones M."/>
            <person name="Mungall A.J."/>
            <person name="Coope R."/>
            <person name="Pleasance S."/>
            <person name="Moore R.A."/>
            <person name="Holt R.A."/>
            <person name="Round J.M."/>
            <person name="Ohora S."/>
            <person name="Walle B.V."/>
            <person name="Veldhoen N."/>
            <person name="Helbing C.C."/>
            <person name="Birol I."/>
        </authorList>
    </citation>
    <scope>NUCLEOTIDE SEQUENCE [LARGE SCALE GENOMIC DNA]</scope>
</reference>
<keyword evidence="3" id="KW-1185">Reference proteome</keyword>
<organism evidence="2 3">
    <name type="scientific">Aquarana catesbeiana</name>
    <name type="common">American bullfrog</name>
    <name type="synonym">Rana catesbeiana</name>
    <dbReference type="NCBI Taxonomy" id="8400"/>
    <lineage>
        <taxon>Eukaryota</taxon>
        <taxon>Metazoa</taxon>
        <taxon>Chordata</taxon>
        <taxon>Craniata</taxon>
        <taxon>Vertebrata</taxon>
        <taxon>Euteleostomi</taxon>
        <taxon>Amphibia</taxon>
        <taxon>Batrachia</taxon>
        <taxon>Anura</taxon>
        <taxon>Neobatrachia</taxon>
        <taxon>Ranoidea</taxon>
        <taxon>Ranidae</taxon>
        <taxon>Aquarana</taxon>
    </lineage>
</organism>
<keyword evidence="1" id="KW-0812">Transmembrane</keyword>
<evidence type="ECO:0000313" key="3">
    <source>
        <dbReference type="Proteomes" id="UP000228934"/>
    </source>
</evidence>
<feature type="transmembrane region" description="Helical" evidence="1">
    <location>
        <begin position="41"/>
        <end position="63"/>
    </location>
</feature>
<sequence>MPKQKKNIYISLPKKKNINTFKQNAPFNVHTVKCFYYYNVVAYYLSITVCFFFYVVIVTKGLIN</sequence>
<keyword evidence="1" id="KW-0472">Membrane</keyword>
<keyword evidence="1" id="KW-1133">Transmembrane helix</keyword>
<proteinExistence type="predicted"/>
<protein>
    <submittedName>
        <fullName evidence="2">Uncharacterized protein</fullName>
    </submittedName>
</protein>
<gene>
    <name evidence="2" type="ORF">AB205_0120830</name>
</gene>